<reference evidence="7" key="1">
    <citation type="journal article" date="2018" name="Nat. Microbiol.">
        <title>Leveraging single-cell genomics to expand the fungal tree of life.</title>
        <authorList>
            <person name="Ahrendt S.R."/>
            <person name="Quandt C.A."/>
            <person name="Ciobanu D."/>
            <person name="Clum A."/>
            <person name="Salamov A."/>
            <person name="Andreopoulos B."/>
            <person name="Cheng J.F."/>
            <person name="Woyke T."/>
            <person name="Pelin A."/>
            <person name="Henrissat B."/>
            <person name="Reynolds N.K."/>
            <person name="Benny G.L."/>
            <person name="Smith M.E."/>
            <person name="James T.Y."/>
            <person name="Grigoriev I.V."/>
        </authorList>
    </citation>
    <scope>NUCLEOTIDE SEQUENCE [LARGE SCALE GENOMIC DNA]</scope>
</reference>
<evidence type="ECO:0000256" key="2">
    <source>
        <dbReference type="ARBA" id="ARBA00022448"/>
    </source>
</evidence>
<dbReference type="SUPFAM" id="SSF48371">
    <property type="entry name" value="ARM repeat"/>
    <property type="match status" value="1"/>
</dbReference>
<keyword evidence="2" id="KW-0813">Transport</keyword>
<evidence type="ECO:0000256" key="3">
    <source>
        <dbReference type="ARBA" id="ARBA00022927"/>
    </source>
</evidence>
<dbReference type="GO" id="GO:0015031">
    <property type="term" value="P:protein transport"/>
    <property type="evidence" value="ECO:0007669"/>
    <property type="project" value="UniProtKB-KW"/>
</dbReference>
<name>A0A4V1IXJ2_9FUNG</name>
<organism evidence="6 7">
    <name type="scientific">Piptocephalis cylindrospora</name>
    <dbReference type="NCBI Taxonomy" id="1907219"/>
    <lineage>
        <taxon>Eukaryota</taxon>
        <taxon>Fungi</taxon>
        <taxon>Fungi incertae sedis</taxon>
        <taxon>Zoopagomycota</taxon>
        <taxon>Zoopagomycotina</taxon>
        <taxon>Zoopagomycetes</taxon>
        <taxon>Zoopagales</taxon>
        <taxon>Piptocephalidaceae</taxon>
        <taxon>Piptocephalis</taxon>
    </lineage>
</organism>
<dbReference type="PANTHER" id="PTHR11134">
    <property type="entry name" value="ADAPTOR COMPLEX SUBUNIT BETA FAMILY MEMBER"/>
    <property type="match status" value="1"/>
</dbReference>
<feature type="region of interest" description="Disordered" evidence="5">
    <location>
        <begin position="116"/>
        <end position="140"/>
    </location>
</feature>
<dbReference type="AlphaFoldDB" id="A0A4V1IXJ2"/>
<keyword evidence="4" id="KW-0472">Membrane</keyword>
<feature type="region of interest" description="Disordered" evidence="5">
    <location>
        <begin position="154"/>
        <end position="192"/>
    </location>
</feature>
<protein>
    <recommendedName>
        <fullName evidence="8">Clathrin/coatomer adaptor adaptin-like N-terminal domain-containing protein</fullName>
    </recommendedName>
</protein>
<dbReference type="GO" id="GO:0016192">
    <property type="term" value="P:vesicle-mediated transport"/>
    <property type="evidence" value="ECO:0007669"/>
    <property type="project" value="InterPro"/>
</dbReference>
<evidence type="ECO:0000313" key="7">
    <source>
        <dbReference type="Proteomes" id="UP000267251"/>
    </source>
</evidence>
<dbReference type="GO" id="GO:0012505">
    <property type="term" value="C:endomembrane system"/>
    <property type="evidence" value="ECO:0007669"/>
    <property type="project" value="UniProtKB-SubCell"/>
</dbReference>
<sequence>MKLFLKRPSAGQDLVPKVLKWATEDTDDPDVRDRGYIYWRLLSTDPVVAKEIILADQPEISLESAEEMAPTLLDELLLHISSLASIHHKPPTSFIPSSKSRTLEVSKVLVTRGSPFPSPASITATTSAPPPMHIDLPSRHLAIPGNPYEMAADRPALALTPGPSPFLTASSGGNSPVVSTHEEDERGGEASK</sequence>
<keyword evidence="3" id="KW-0653">Protein transport</keyword>
<dbReference type="Proteomes" id="UP000267251">
    <property type="component" value="Unassembled WGS sequence"/>
</dbReference>
<comment type="subcellular location">
    <subcellularLocation>
        <location evidence="1">Endomembrane system</location>
    </subcellularLocation>
</comment>
<evidence type="ECO:0008006" key="8">
    <source>
        <dbReference type="Google" id="ProtNLM"/>
    </source>
</evidence>
<evidence type="ECO:0000313" key="6">
    <source>
        <dbReference type="EMBL" id="RKP11249.1"/>
    </source>
</evidence>
<feature type="compositionally biased region" description="Basic and acidic residues" evidence="5">
    <location>
        <begin position="180"/>
        <end position="192"/>
    </location>
</feature>
<accession>A0A4V1IXJ2</accession>
<gene>
    <name evidence="6" type="ORF">BJ684DRAFT_18132</name>
</gene>
<evidence type="ECO:0000256" key="1">
    <source>
        <dbReference type="ARBA" id="ARBA00004308"/>
    </source>
</evidence>
<dbReference type="InterPro" id="IPR011989">
    <property type="entry name" value="ARM-like"/>
</dbReference>
<dbReference type="EMBL" id="KZ989069">
    <property type="protein sequence ID" value="RKP11249.1"/>
    <property type="molecule type" value="Genomic_DNA"/>
</dbReference>
<proteinExistence type="predicted"/>
<dbReference type="OrthoDB" id="10254310at2759"/>
<dbReference type="InterPro" id="IPR026739">
    <property type="entry name" value="AP_beta"/>
</dbReference>
<evidence type="ECO:0000256" key="4">
    <source>
        <dbReference type="ARBA" id="ARBA00023136"/>
    </source>
</evidence>
<feature type="compositionally biased region" description="Polar residues" evidence="5">
    <location>
        <begin position="167"/>
        <end position="178"/>
    </location>
</feature>
<keyword evidence="7" id="KW-1185">Reference proteome</keyword>
<dbReference type="Gene3D" id="1.25.10.10">
    <property type="entry name" value="Leucine-rich Repeat Variant"/>
    <property type="match status" value="1"/>
</dbReference>
<evidence type="ECO:0000256" key="5">
    <source>
        <dbReference type="SAM" id="MobiDB-lite"/>
    </source>
</evidence>
<dbReference type="InterPro" id="IPR016024">
    <property type="entry name" value="ARM-type_fold"/>
</dbReference>